<dbReference type="AlphaFoldDB" id="A0A4R3YZ23"/>
<dbReference type="Gene3D" id="3.40.50.1390">
    <property type="entry name" value="Resolvase, N-terminal catalytic domain"/>
    <property type="match status" value="1"/>
</dbReference>
<dbReference type="SMART" id="SM00857">
    <property type="entry name" value="Resolvase"/>
    <property type="match status" value="1"/>
</dbReference>
<dbReference type="PANTHER" id="PTHR30461">
    <property type="entry name" value="DNA-INVERTASE FROM LAMBDOID PROPHAGE"/>
    <property type="match status" value="1"/>
</dbReference>
<feature type="active site" description="O-(5'-phospho-DNA)-serine intermediate" evidence="4 5">
    <location>
        <position position="12"/>
    </location>
</feature>
<dbReference type="SUPFAM" id="SSF53041">
    <property type="entry name" value="Resolvase-like"/>
    <property type="match status" value="1"/>
</dbReference>
<evidence type="ECO:0000313" key="8">
    <source>
        <dbReference type="Proteomes" id="UP000295515"/>
    </source>
</evidence>
<proteinExistence type="predicted"/>
<dbReference type="GO" id="GO:0015074">
    <property type="term" value="P:DNA integration"/>
    <property type="evidence" value="ECO:0007669"/>
    <property type="project" value="UniProtKB-KW"/>
</dbReference>
<dbReference type="GeneID" id="98915589"/>
<feature type="domain" description="Resolvase/invertase-type recombinase catalytic" evidence="6">
    <location>
        <begin position="4"/>
        <end position="148"/>
    </location>
</feature>
<dbReference type="Pfam" id="PF05225">
    <property type="entry name" value="HTH_psq"/>
    <property type="match status" value="1"/>
</dbReference>
<keyword evidence="8" id="KW-1185">Reference proteome</keyword>
<dbReference type="RefSeq" id="WP_066450313.1">
    <property type="nucleotide sequence ID" value="NZ_JANKBF010000007.1"/>
</dbReference>
<evidence type="ECO:0000256" key="5">
    <source>
        <dbReference type="PROSITE-ProRule" id="PRU10137"/>
    </source>
</evidence>
<evidence type="ECO:0000256" key="4">
    <source>
        <dbReference type="PIRSR" id="PIRSR606118-50"/>
    </source>
</evidence>
<evidence type="ECO:0000313" key="7">
    <source>
        <dbReference type="EMBL" id="TCV98537.1"/>
    </source>
</evidence>
<reference evidence="7 8" key="1">
    <citation type="submission" date="2019-03" db="EMBL/GenBank/DDBJ databases">
        <title>Genomic Encyclopedia of Type Strains, Phase IV (KMG-IV): sequencing the most valuable type-strain genomes for metagenomic binning, comparative biology and taxonomic classification.</title>
        <authorList>
            <person name="Goeker M."/>
        </authorList>
    </citation>
    <scope>NUCLEOTIDE SEQUENCE [LARGE SCALE GENOMIC DNA]</scope>
    <source>
        <strain evidence="7 8">DSM 29487</strain>
    </source>
</reference>
<protein>
    <submittedName>
        <fullName evidence="7">DNA invertase Pin-like site-specific DNA recombinase</fullName>
    </submittedName>
</protein>
<dbReference type="Proteomes" id="UP000295515">
    <property type="component" value="Unassembled WGS sequence"/>
</dbReference>
<dbReference type="Pfam" id="PF00239">
    <property type="entry name" value="Resolvase"/>
    <property type="match status" value="1"/>
</dbReference>
<keyword evidence="2" id="KW-0238">DNA-binding</keyword>
<gene>
    <name evidence="7" type="ORF">EDD60_11232</name>
</gene>
<evidence type="ECO:0000256" key="2">
    <source>
        <dbReference type="ARBA" id="ARBA00023125"/>
    </source>
</evidence>
<dbReference type="PANTHER" id="PTHR30461:SF2">
    <property type="entry name" value="SERINE RECOMBINASE PINE-RELATED"/>
    <property type="match status" value="1"/>
</dbReference>
<evidence type="ECO:0000256" key="3">
    <source>
        <dbReference type="ARBA" id="ARBA00023172"/>
    </source>
</evidence>
<organism evidence="7 8">
    <name type="scientific">Longibaculum muris</name>
    <dbReference type="NCBI Taxonomy" id="1796628"/>
    <lineage>
        <taxon>Bacteria</taxon>
        <taxon>Bacillati</taxon>
        <taxon>Bacillota</taxon>
        <taxon>Erysipelotrichia</taxon>
        <taxon>Erysipelotrichales</taxon>
        <taxon>Coprobacillaceae</taxon>
        <taxon>Longibaculum</taxon>
    </lineage>
</organism>
<dbReference type="InterPro" id="IPR007889">
    <property type="entry name" value="HTH_Psq"/>
</dbReference>
<evidence type="ECO:0000256" key="1">
    <source>
        <dbReference type="ARBA" id="ARBA00022908"/>
    </source>
</evidence>
<dbReference type="InterPro" id="IPR036162">
    <property type="entry name" value="Resolvase-like_N_sf"/>
</dbReference>
<dbReference type="EMBL" id="SMCQ01000012">
    <property type="protein sequence ID" value="TCV98537.1"/>
    <property type="molecule type" value="Genomic_DNA"/>
</dbReference>
<dbReference type="PROSITE" id="PS51736">
    <property type="entry name" value="RECOMBINASES_3"/>
    <property type="match status" value="1"/>
</dbReference>
<accession>A0A4R3YZ23</accession>
<dbReference type="GO" id="GO:0000150">
    <property type="term" value="F:DNA strand exchange activity"/>
    <property type="evidence" value="ECO:0007669"/>
    <property type="project" value="InterPro"/>
</dbReference>
<dbReference type="InterPro" id="IPR050639">
    <property type="entry name" value="SSR_resolvase"/>
</dbReference>
<keyword evidence="3" id="KW-0233">DNA recombination</keyword>
<dbReference type="CDD" id="cd03768">
    <property type="entry name" value="SR_ResInv"/>
    <property type="match status" value="1"/>
</dbReference>
<dbReference type="InterPro" id="IPR006118">
    <property type="entry name" value="Recombinase_CS"/>
</dbReference>
<dbReference type="GO" id="GO:0003677">
    <property type="term" value="F:DNA binding"/>
    <property type="evidence" value="ECO:0007669"/>
    <property type="project" value="UniProtKB-KW"/>
</dbReference>
<sequence length="203" mass="23918">MKEEVYGYVRVSSKDQNEERQVIAMLNFGVCQSHIIVEKQSGKNFNRPKYQKLVEKMKNNDTLVIKSIDRLGRNYEEIIEQWRMLTKEKHVRIVVLDMPLLDTRKEHDLIGTLISDIVLQLLSYVAQTEREFIHQRQAEGIAAAKARGVHFGPQRIQLSYEFDHYAYLWSKGDISSRKAAQRLGISYQTFLRRVKEKEYQKNL</sequence>
<name>A0A4R3YZ23_9FIRM</name>
<evidence type="ECO:0000259" key="6">
    <source>
        <dbReference type="PROSITE" id="PS51736"/>
    </source>
</evidence>
<comment type="caution">
    <text evidence="7">The sequence shown here is derived from an EMBL/GenBank/DDBJ whole genome shotgun (WGS) entry which is preliminary data.</text>
</comment>
<keyword evidence="1" id="KW-0229">DNA integration</keyword>
<dbReference type="InterPro" id="IPR006119">
    <property type="entry name" value="Resolv_N"/>
</dbReference>
<dbReference type="PROSITE" id="PS00397">
    <property type="entry name" value="RECOMBINASES_1"/>
    <property type="match status" value="1"/>
</dbReference>